<keyword evidence="8" id="KW-0965">Cell junction</keyword>
<dbReference type="EMBL" id="CAWYQH010000024">
    <property type="protein sequence ID" value="CAK8675641.1"/>
    <property type="molecule type" value="Genomic_DNA"/>
</dbReference>
<evidence type="ECO:0000259" key="13">
    <source>
        <dbReference type="PROSITE" id="PS50195"/>
    </source>
</evidence>
<dbReference type="InterPro" id="IPR037961">
    <property type="entry name" value="SH3PXD2_PX"/>
</dbReference>
<comment type="subcellular location">
    <subcellularLocation>
        <location evidence="1">Cell projection</location>
        <location evidence="1">Podosome</location>
    </subcellularLocation>
    <subcellularLocation>
        <location evidence="2">Cytoplasm</location>
    </subcellularLocation>
</comment>
<evidence type="ECO:0000256" key="10">
    <source>
        <dbReference type="PROSITE-ProRule" id="PRU00192"/>
    </source>
</evidence>
<keyword evidence="9" id="KW-0966">Cell projection</keyword>
<feature type="domain" description="PX" evidence="13">
    <location>
        <begin position="7"/>
        <end position="131"/>
    </location>
</feature>
<feature type="compositionally biased region" description="Pro residues" evidence="11">
    <location>
        <begin position="501"/>
        <end position="510"/>
    </location>
</feature>
<reference evidence="15 16" key="1">
    <citation type="submission" date="2024-02" db="EMBL/GenBank/DDBJ databases">
        <authorList>
            <person name="Daric V."/>
            <person name="Darras S."/>
        </authorList>
    </citation>
    <scope>NUCLEOTIDE SEQUENCE [LARGE SCALE GENOMIC DNA]</scope>
</reference>
<dbReference type="Pfam" id="PF00018">
    <property type="entry name" value="SH3_1"/>
    <property type="match status" value="3"/>
</dbReference>
<evidence type="ECO:0000256" key="7">
    <source>
        <dbReference type="ARBA" id="ARBA00022737"/>
    </source>
</evidence>
<evidence type="ECO:0000259" key="14">
    <source>
        <dbReference type="PROSITE" id="PS51781"/>
    </source>
</evidence>
<feature type="compositionally biased region" description="Pro residues" evidence="11">
    <location>
        <begin position="419"/>
        <end position="428"/>
    </location>
</feature>
<feature type="compositionally biased region" description="Basic and acidic residues" evidence="11">
    <location>
        <begin position="787"/>
        <end position="803"/>
    </location>
</feature>
<name>A0ABP0F7E3_CLALP</name>
<dbReference type="CDD" id="cd11856">
    <property type="entry name" value="SH3_p47phox_like"/>
    <property type="match status" value="2"/>
</dbReference>
<keyword evidence="6" id="KW-0597">Phosphoprotein</keyword>
<feature type="domain" description="SH3" evidence="12">
    <location>
        <begin position="258"/>
        <end position="316"/>
    </location>
</feature>
<dbReference type="PANTHER" id="PTHR15706">
    <property type="entry name" value="SH3 MULTIPLE DOMAIN"/>
    <property type="match status" value="1"/>
</dbReference>
<dbReference type="Pfam" id="PF07653">
    <property type="entry name" value="SH3_2"/>
    <property type="match status" value="1"/>
</dbReference>
<dbReference type="InterPro" id="IPR001683">
    <property type="entry name" value="PX_dom"/>
</dbReference>
<keyword evidence="16" id="KW-1185">Reference proteome</keyword>
<evidence type="ECO:0000256" key="2">
    <source>
        <dbReference type="ARBA" id="ARBA00004496"/>
    </source>
</evidence>
<dbReference type="SMART" id="SM00312">
    <property type="entry name" value="PX"/>
    <property type="match status" value="1"/>
</dbReference>
<evidence type="ECO:0000256" key="3">
    <source>
        <dbReference type="ARBA" id="ARBA00009628"/>
    </source>
</evidence>
<feature type="region of interest" description="Disordered" evidence="11">
    <location>
        <begin position="495"/>
        <end position="521"/>
    </location>
</feature>
<feature type="compositionally biased region" description="Basic and acidic residues" evidence="11">
    <location>
        <begin position="618"/>
        <end position="640"/>
    </location>
</feature>
<dbReference type="PROSITE" id="PS51781">
    <property type="entry name" value="SH3B"/>
    <property type="match status" value="1"/>
</dbReference>
<feature type="domain" description="SH3b" evidence="14">
    <location>
        <begin position="176"/>
        <end position="244"/>
    </location>
</feature>
<dbReference type="PROSITE" id="PS50195">
    <property type="entry name" value="PX"/>
    <property type="match status" value="1"/>
</dbReference>
<dbReference type="PROSITE" id="PS50002">
    <property type="entry name" value="SH3"/>
    <property type="match status" value="5"/>
</dbReference>
<dbReference type="Gene3D" id="2.30.30.40">
    <property type="entry name" value="SH3 Domains"/>
    <property type="match status" value="5"/>
</dbReference>
<feature type="domain" description="SH3" evidence="12">
    <location>
        <begin position="185"/>
        <end position="245"/>
    </location>
</feature>
<accession>A0ABP0F7E3</accession>
<dbReference type="Gene3D" id="3.30.1520.10">
    <property type="entry name" value="Phox-like domain"/>
    <property type="match status" value="1"/>
</dbReference>
<dbReference type="PANTHER" id="PTHR15706:SF2">
    <property type="entry name" value="SH3 AND PX DOMAIN-CONTAINING PROTEIN 2A"/>
    <property type="match status" value="1"/>
</dbReference>
<organism evidence="15 16">
    <name type="scientific">Clavelina lepadiformis</name>
    <name type="common">Light-bulb sea squirt</name>
    <name type="synonym">Ascidia lepadiformis</name>
    <dbReference type="NCBI Taxonomy" id="159417"/>
    <lineage>
        <taxon>Eukaryota</taxon>
        <taxon>Metazoa</taxon>
        <taxon>Chordata</taxon>
        <taxon>Tunicata</taxon>
        <taxon>Ascidiacea</taxon>
        <taxon>Aplousobranchia</taxon>
        <taxon>Clavelinidae</taxon>
        <taxon>Clavelina</taxon>
    </lineage>
</organism>
<evidence type="ECO:0000256" key="6">
    <source>
        <dbReference type="ARBA" id="ARBA00022553"/>
    </source>
</evidence>
<evidence type="ECO:0008006" key="17">
    <source>
        <dbReference type="Google" id="ProtNLM"/>
    </source>
</evidence>
<feature type="compositionally biased region" description="Polar residues" evidence="11">
    <location>
        <begin position="754"/>
        <end position="768"/>
    </location>
</feature>
<evidence type="ECO:0000256" key="9">
    <source>
        <dbReference type="ARBA" id="ARBA00023273"/>
    </source>
</evidence>
<feature type="region of interest" description="Disordered" evidence="11">
    <location>
        <begin position="388"/>
        <end position="428"/>
    </location>
</feature>
<evidence type="ECO:0000256" key="11">
    <source>
        <dbReference type="SAM" id="MobiDB-lite"/>
    </source>
</evidence>
<comment type="similarity">
    <text evidence="3">Belongs to the SH3PXD2 family.</text>
</comment>
<dbReference type="Proteomes" id="UP001642483">
    <property type="component" value="Unassembled WGS sequence"/>
</dbReference>
<dbReference type="Pfam" id="PF00787">
    <property type="entry name" value="PX"/>
    <property type="match status" value="1"/>
</dbReference>
<keyword evidence="4 10" id="KW-0728">SH3 domain</keyword>
<protein>
    <recommendedName>
        <fullName evidence="17">SH3 and PX domain-containing protein 2A</fullName>
    </recommendedName>
</protein>
<evidence type="ECO:0000256" key="4">
    <source>
        <dbReference type="ARBA" id="ARBA00022443"/>
    </source>
</evidence>
<evidence type="ECO:0000313" key="15">
    <source>
        <dbReference type="EMBL" id="CAK8675641.1"/>
    </source>
</evidence>
<dbReference type="InterPro" id="IPR051228">
    <property type="entry name" value="NADPH_Oxidase/PX-Domain"/>
</dbReference>
<sequence length="1066" mass="118502">MASAKKRYLVEAKVTDAEKRRYPSKHYVYVIQVSWDDGSDTVIFRRYSKFFDFQITLLESFPTEGGIKDPSTRTIPFLPGKILFRRSHIRDVAMKRLKPIDEYCQALLLLPDHISKSDHVLDFFESKPEDLHPPKEEMKRRKKEEAIAKHKPVRRTKSLGFDRKRKPTRSVSFNAADIGEISGPILLEQYRAIADYTRNQPKELSVVSGQVVEVIEKHENGWWFVNDEEGERGWVPGVYLEKKDGSSEDLVTKQCQPGEGEKYITTAKFTGSQDEISFGVGVLVEVLQKNLEGWWLVSYKGKQGWAPASYLEKPAEAVLRQTNKVEVISSVRDLRGHRRSLPAETMRAIAPPSTVTCAAVSSARSSPRHLQLGKTNSDAHNSRIKTVAATFSKSSRKPQTPPPKKSSVKRKGSFAQKPQVPPPLPPAPDLIAEPVYEYVTTSSFSATIPHGISFKEEKKVKVIEKSPGDWWYIELDGEEGWAPASYIKKEFKCKPLQNKPTLPPGRPKPPKVPENKSQDQSLKVLENKVVKPVEKKDSFVATSQVKSNVVKNTLSQKPLPPVPAPPSTASSLNKTAKFESKATTSENIPFPNKNIQARPKPPILKIATNKQAENESENTAKFDFKNALKSAVADKVKEPPKPTPPRPVSKPAVVSNKPLQNGDAKNLKPVTVANALPKKPPPPSAGKKPLVLKKTMPMDTTTSSDSKEPGQVDFRSILRSTAPKPNAISNGINKRSEAMLKKPPSLPGKPALKPSTNLTPKNSFNKSDNLPAFKSSDLNRTASTGMKRPELPKAKPTKPESKPVLKRFQTNGNNSNNIKPQEESNIVVVGRVQSNQIVPNTALPFMLRGCPDGQVDDPKTEEGLLSDNKQNPTFKTVSDDVQKMYLAVADFKPEDESEIGFAKGAEALLIKKSETDWWYMQIKDEFGWAPCNFFKLTSEVTENNTNKNISTTSQVQKPGGTNTKEDLAVVTSRVANLNYEEAEMEPIYSEIDEENVTSQPISELNMYVTGAAFEATDDTMISLGSGDIVEALDKSGTGWWYVKVLFSSMSHKDNEGWVPSDYLDKI</sequence>
<dbReference type="SUPFAM" id="SSF64268">
    <property type="entry name" value="PX domain"/>
    <property type="match status" value="1"/>
</dbReference>
<keyword evidence="5" id="KW-0963">Cytoplasm</keyword>
<dbReference type="InterPro" id="IPR036871">
    <property type="entry name" value="PX_dom_sf"/>
</dbReference>
<keyword evidence="7" id="KW-0677">Repeat</keyword>
<gene>
    <name evidence="15" type="ORF">CVLEPA_LOCUS5194</name>
</gene>
<feature type="domain" description="SH3" evidence="12">
    <location>
        <begin position="433"/>
        <end position="492"/>
    </location>
</feature>
<evidence type="ECO:0000256" key="1">
    <source>
        <dbReference type="ARBA" id="ARBA00004188"/>
    </source>
</evidence>
<evidence type="ECO:0000256" key="8">
    <source>
        <dbReference type="ARBA" id="ARBA00022949"/>
    </source>
</evidence>
<dbReference type="SUPFAM" id="SSF50044">
    <property type="entry name" value="SH3-domain"/>
    <property type="match status" value="5"/>
</dbReference>
<feature type="compositionally biased region" description="Polar residues" evidence="11">
    <location>
        <begin position="808"/>
        <end position="819"/>
    </location>
</feature>
<feature type="region of interest" description="Disordered" evidence="11">
    <location>
        <begin position="551"/>
        <end position="822"/>
    </location>
</feature>
<feature type="domain" description="SH3" evidence="12">
    <location>
        <begin position="880"/>
        <end position="939"/>
    </location>
</feature>
<evidence type="ECO:0000256" key="5">
    <source>
        <dbReference type="ARBA" id="ARBA00022490"/>
    </source>
</evidence>
<dbReference type="InterPro" id="IPR001452">
    <property type="entry name" value="SH3_domain"/>
</dbReference>
<evidence type="ECO:0000259" key="12">
    <source>
        <dbReference type="PROSITE" id="PS50002"/>
    </source>
</evidence>
<feature type="domain" description="SH3" evidence="12">
    <location>
        <begin position="1002"/>
        <end position="1066"/>
    </location>
</feature>
<dbReference type="CDD" id="cd06888">
    <property type="entry name" value="PX_FISH"/>
    <property type="match status" value="1"/>
</dbReference>
<dbReference type="InterPro" id="IPR036028">
    <property type="entry name" value="SH3-like_dom_sf"/>
</dbReference>
<dbReference type="SMART" id="SM00326">
    <property type="entry name" value="SH3"/>
    <property type="match status" value="5"/>
</dbReference>
<comment type="caution">
    <text evidence="15">The sequence shown here is derived from an EMBL/GenBank/DDBJ whole genome shotgun (WGS) entry which is preliminary data.</text>
</comment>
<dbReference type="InterPro" id="IPR003646">
    <property type="entry name" value="SH3-like_bac-type"/>
</dbReference>
<proteinExistence type="inferred from homology"/>
<evidence type="ECO:0000313" key="16">
    <source>
        <dbReference type="Proteomes" id="UP001642483"/>
    </source>
</evidence>